<dbReference type="RefSeq" id="WP_109320503.1">
    <property type="nucleotide sequence ID" value="NZ_QFWT01000009.1"/>
</dbReference>
<protein>
    <recommendedName>
        <fullName evidence="2">Cyclophilin-like domain-containing protein</fullName>
    </recommendedName>
</protein>
<comment type="caution">
    <text evidence="3">The sequence shown here is derived from an EMBL/GenBank/DDBJ whole genome shotgun (WGS) entry which is preliminary data.</text>
</comment>
<dbReference type="EMBL" id="QFWT01000009">
    <property type="protein sequence ID" value="PWI32363.1"/>
    <property type="molecule type" value="Genomic_DNA"/>
</dbReference>
<dbReference type="OrthoDB" id="5298378at2"/>
<evidence type="ECO:0000256" key="1">
    <source>
        <dbReference type="SAM" id="SignalP"/>
    </source>
</evidence>
<evidence type="ECO:0000313" key="3">
    <source>
        <dbReference type="EMBL" id="PWI32363.1"/>
    </source>
</evidence>
<dbReference type="Pfam" id="PF18050">
    <property type="entry name" value="Cyclophil_like2"/>
    <property type="match status" value="1"/>
</dbReference>
<organism evidence="3 4">
    <name type="scientific">Vibrio albus</name>
    <dbReference type="NCBI Taxonomy" id="2200953"/>
    <lineage>
        <taxon>Bacteria</taxon>
        <taxon>Pseudomonadati</taxon>
        <taxon>Pseudomonadota</taxon>
        <taxon>Gammaproteobacteria</taxon>
        <taxon>Vibrionales</taxon>
        <taxon>Vibrionaceae</taxon>
        <taxon>Vibrio</taxon>
    </lineage>
</organism>
<dbReference type="InterPro" id="IPR029000">
    <property type="entry name" value="Cyclophilin-like_dom_sf"/>
</dbReference>
<feature type="domain" description="Cyclophilin-like" evidence="2">
    <location>
        <begin position="39"/>
        <end position="96"/>
    </location>
</feature>
<dbReference type="SUPFAM" id="SSF50891">
    <property type="entry name" value="Cyclophilin-like"/>
    <property type="match status" value="1"/>
</dbReference>
<dbReference type="AlphaFoldDB" id="A0A2U3B6D9"/>
<name>A0A2U3B6D9_9VIBR</name>
<reference evidence="3 4" key="1">
    <citation type="submission" date="2018-05" db="EMBL/GenBank/DDBJ databases">
        <title>Vibrio limimaris sp. nov., isolated from marine sediment.</title>
        <authorList>
            <person name="Li C.-M."/>
        </authorList>
    </citation>
    <scope>NUCLEOTIDE SEQUENCE [LARGE SCALE GENOMIC DNA]</scope>
    <source>
        <strain evidence="3 4">E4404</strain>
    </source>
</reference>
<feature type="chain" id="PRO_5015409081" description="Cyclophilin-like domain-containing protein" evidence="1">
    <location>
        <begin position="34"/>
        <end position="106"/>
    </location>
</feature>
<sequence length="106" mass="11378">MFLGLKTKLFSQVGLFMLCATTMSMVTVKQALADSQIRITAGDTVLTATLYDNATNRDFISLMPMTLRMKDYAGTEKVSDLPKKLSTEGAPSGSMVDVASFSAPVS</sequence>
<feature type="signal peptide" evidence="1">
    <location>
        <begin position="1"/>
        <end position="33"/>
    </location>
</feature>
<dbReference type="Gene3D" id="2.40.100.20">
    <property type="match status" value="1"/>
</dbReference>
<keyword evidence="4" id="KW-1185">Reference proteome</keyword>
<keyword evidence="1" id="KW-0732">Signal</keyword>
<gene>
    <name evidence="3" type="ORF">DI392_14925</name>
</gene>
<proteinExistence type="predicted"/>
<accession>A0A2U3B6D9</accession>
<evidence type="ECO:0000313" key="4">
    <source>
        <dbReference type="Proteomes" id="UP000245362"/>
    </source>
</evidence>
<dbReference type="InterPro" id="IPR041183">
    <property type="entry name" value="Cyclophilin-like"/>
</dbReference>
<dbReference type="Proteomes" id="UP000245362">
    <property type="component" value="Unassembled WGS sequence"/>
</dbReference>
<evidence type="ECO:0000259" key="2">
    <source>
        <dbReference type="Pfam" id="PF18050"/>
    </source>
</evidence>